<dbReference type="EMBL" id="JARYGX010000017">
    <property type="protein sequence ID" value="MDH7452970.1"/>
    <property type="molecule type" value="Genomic_DNA"/>
</dbReference>
<organism evidence="3 4">
    <name type="scientific">Luteimonas composti</name>
    <dbReference type="NCBI Taxonomy" id="398257"/>
    <lineage>
        <taxon>Bacteria</taxon>
        <taxon>Pseudomonadati</taxon>
        <taxon>Pseudomonadota</taxon>
        <taxon>Gammaproteobacteria</taxon>
        <taxon>Lysobacterales</taxon>
        <taxon>Lysobacteraceae</taxon>
        <taxon>Luteimonas</taxon>
    </lineage>
</organism>
<dbReference type="RefSeq" id="WP_280942181.1">
    <property type="nucleotide sequence ID" value="NZ_JARYGX010000017.1"/>
</dbReference>
<dbReference type="SUPFAM" id="SSF47473">
    <property type="entry name" value="EF-hand"/>
    <property type="match status" value="1"/>
</dbReference>
<feature type="domain" description="EF-hand" evidence="2">
    <location>
        <begin position="88"/>
        <end position="118"/>
    </location>
</feature>
<feature type="domain" description="EF-hand" evidence="2">
    <location>
        <begin position="27"/>
        <end position="62"/>
    </location>
</feature>
<protein>
    <recommendedName>
        <fullName evidence="2">EF-hand domain-containing protein</fullName>
    </recommendedName>
</protein>
<feature type="signal peptide" evidence="1">
    <location>
        <begin position="1"/>
        <end position="27"/>
    </location>
</feature>
<dbReference type="InterPro" id="IPR018247">
    <property type="entry name" value="EF_Hand_1_Ca_BS"/>
</dbReference>
<dbReference type="PROSITE" id="PS00018">
    <property type="entry name" value="EF_HAND_1"/>
    <property type="match status" value="2"/>
</dbReference>
<dbReference type="Gene3D" id="1.10.238.10">
    <property type="entry name" value="EF-hand"/>
    <property type="match status" value="1"/>
</dbReference>
<gene>
    <name evidence="3" type="ORF">QF205_07755</name>
</gene>
<dbReference type="InterPro" id="IPR011992">
    <property type="entry name" value="EF-hand-dom_pair"/>
</dbReference>
<dbReference type="InterPro" id="IPR002048">
    <property type="entry name" value="EF_hand_dom"/>
</dbReference>
<reference evidence="3" key="1">
    <citation type="journal article" date="2007" name="Int. J. Syst. Evol. Microbiol.">
        <title>Luteimonas composti sp. nov., a moderately thermophilic bacterium isolated from food waste.</title>
        <authorList>
            <person name="Young C.C."/>
            <person name="Kampfer P."/>
            <person name="Chen W.M."/>
            <person name="Yen W.S."/>
            <person name="Arun A.B."/>
            <person name="Lai W.A."/>
            <person name="Shen F.T."/>
            <person name="Rekha P.D."/>
            <person name="Lin K.Y."/>
            <person name="Chou J.H."/>
        </authorList>
    </citation>
    <scope>NUCLEOTIDE SEQUENCE</scope>
    <source>
        <strain evidence="3">CC-YY355</strain>
    </source>
</reference>
<reference evidence="3" key="2">
    <citation type="submission" date="2023-04" db="EMBL/GenBank/DDBJ databases">
        <authorList>
            <person name="Sun J.-Q."/>
        </authorList>
    </citation>
    <scope>NUCLEOTIDE SEQUENCE</scope>
    <source>
        <strain evidence="3">CC-YY355</strain>
    </source>
</reference>
<keyword evidence="4" id="KW-1185">Reference proteome</keyword>
<evidence type="ECO:0000259" key="2">
    <source>
        <dbReference type="PROSITE" id="PS50222"/>
    </source>
</evidence>
<comment type="caution">
    <text evidence="3">The sequence shown here is derived from an EMBL/GenBank/DDBJ whole genome shotgun (WGS) entry which is preliminary data.</text>
</comment>
<accession>A0ABT6MQS5</accession>
<dbReference type="Pfam" id="PF13202">
    <property type="entry name" value="EF-hand_5"/>
    <property type="match status" value="3"/>
</dbReference>
<evidence type="ECO:0000256" key="1">
    <source>
        <dbReference type="SAM" id="SignalP"/>
    </source>
</evidence>
<evidence type="ECO:0000313" key="3">
    <source>
        <dbReference type="EMBL" id="MDH7452970.1"/>
    </source>
</evidence>
<proteinExistence type="predicted"/>
<dbReference type="PROSITE" id="PS50222">
    <property type="entry name" value="EF_HAND_2"/>
    <property type="match status" value="2"/>
</dbReference>
<dbReference type="Proteomes" id="UP001160550">
    <property type="component" value="Unassembled WGS sequence"/>
</dbReference>
<sequence>MPPRRPVPAAGRGAAACLALLPALALAQVTETREYLSRMDTDGDGRVSLAEYQDWMSYAFDGMDRDGDGVLSATEQPGGKARPLTRDQHLARLAERFSRQDADRNGFLDARELSAPPR</sequence>
<keyword evidence="1" id="KW-0732">Signal</keyword>
<feature type="chain" id="PRO_5047531331" description="EF-hand domain-containing protein" evidence="1">
    <location>
        <begin position="28"/>
        <end position="118"/>
    </location>
</feature>
<evidence type="ECO:0000313" key="4">
    <source>
        <dbReference type="Proteomes" id="UP001160550"/>
    </source>
</evidence>
<name>A0ABT6MQS5_9GAMM</name>